<accession>A0A9P6E323</accession>
<keyword evidence="1" id="KW-1133">Transmembrane helix</keyword>
<evidence type="ECO:0000313" key="3">
    <source>
        <dbReference type="Proteomes" id="UP000807306"/>
    </source>
</evidence>
<feature type="transmembrane region" description="Helical" evidence="1">
    <location>
        <begin position="12"/>
        <end position="35"/>
    </location>
</feature>
<keyword evidence="3" id="KW-1185">Reference proteome</keyword>
<comment type="caution">
    <text evidence="2">The sequence shown here is derived from an EMBL/GenBank/DDBJ whole genome shotgun (WGS) entry which is preliminary data.</text>
</comment>
<reference evidence="2" key="1">
    <citation type="submission" date="2020-11" db="EMBL/GenBank/DDBJ databases">
        <authorList>
            <consortium name="DOE Joint Genome Institute"/>
            <person name="Ahrendt S."/>
            <person name="Riley R."/>
            <person name="Andreopoulos W."/>
            <person name="Labutti K."/>
            <person name="Pangilinan J."/>
            <person name="Ruiz-Duenas F.J."/>
            <person name="Barrasa J.M."/>
            <person name="Sanchez-Garcia M."/>
            <person name="Camarero S."/>
            <person name="Miyauchi S."/>
            <person name="Serrano A."/>
            <person name="Linde D."/>
            <person name="Babiker R."/>
            <person name="Drula E."/>
            <person name="Ayuso-Fernandez I."/>
            <person name="Pacheco R."/>
            <person name="Padilla G."/>
            <person name="Ferreira P."/>
            <person name="Barriuso J."/>
            <person name="Kellner H."/>
            <person name="Castanera R."/>
            <person name="Alfaro M."/>
            <person name="Ramirez L."/>
            <person name="Pisabarro A.G."/>
            <person name="Kuo A."/>
            <person name="Tritt A."/>
            <person name="Lipzen A."/>
            <person name="He G."/>
            <person name="Yan M."/>
            <person name="Ng V."/>
            <person name="Cullen D."/>
            <person name="Martin F."/>
            <person name="Rosso M.-N."/>
            <person name="Henrissat B."/>
            <person name="Hibbett D."/>
            <person name="Martinez A.T."/>
            <person name="Grigoriev I.V."/>
        </authorList>
    </citation>
    <scope>NUCLEOTIDE SEQUENCE</scope>
    <source>
        <strain evidence="2">CBS 506.95</strain>
    </source>
</reference>
<proteinExistence type="predicted"/>
<dbReference type="AlphaFoldDB" id="A0A9P6E323"/>
<evidence type="ECO:0000313" key="2">
    <source>
        <dbReference type="EMBL" id="KAF9521595.1"/>
    </source>
</evidence>
<keyword evidence="1" id="KW-0812">Transmembrane</keyword>
<protein>
    <submittedName>
        <fullName evidence="2">Uncharacterized protein</fullName>
    </submittedName>
</protein>
<organism evidence="2 3">
    <name type="scientific">Crepidotus variabilis</name>
    <dbReference type="NCBI Taxonomy" id="179855"/>
    <lineage>
        <taxon>Eukaryota</taxon>
        <taxon>Fungi</taxon>
        <taxon>Dikarya</taxon>
        <taxon>Basidiomycota</taxon>
        <taxon>Agaricomycotina</taxon>
        <taxon>Agaricomycetes</taxon>
        <taxon>Agaricomycetidae</taxon>
        <taxon>Agaricales</taxon>
        <taxon>Agaricineae</taxon>
        <taxon>Crepidotaceae</taxon>
        <taxon>Crepidotus</taxon>
    </lineage>
</organism>
<gene>
    <name evidence="2" type="ORF">CPB83DRAFT_923362</name>
</gene>
<sequence length="314" mass="36061">KSCKVPIWKAELWHLLVNILPITLATLHSLFLNMFDTPHPNLPIYTAGLMDHEIWWPTLSAQAFATTPPGVQHAGTPGFSFLPTFSMAAYPGSTSFPETEYNNGSLSRLDNLYSGYQYHVVPRWQTPLQAVSHEMLPWDLWTQEYPMTTNPYYLPYASMESTQTLTPRVFSHQNTAWSGQVNNADSSSHTFDLNSSFSEQDPHFIPTSSTVPLHKWRTRKYNVDSDADRSLSNNYYHRNYKSVVNRHRCDGCIKRGQELAVHRRYMLAFRQSEDKVREKKVLRLEFTNKVDDSPTLKAKPGLTSIKHLRSLHAS</sequence>
<dbReference type="EMBL" id="MU158019">
    <property type="protein sequence ID" value="KAF9521595.1"/>
    <property type="molecule type" value="Genomic_DNA"/>
</dbReference>
<dbReference type="Proteomes" id="UP000807306">
    <property type="component" value="Unassembled WGS sequence"/>
</dbReference>
<name>A0A9P6E323_9AGAR</name>
<feature type="non-terminal residue" evidence="2">
    <location>
        <position position="1"/>
    </location>
</feature>
<keyword evidence="1" id="KW-0472">Membrane</keyword>
<evidence type="ECO:0000256" key="1">
    <source>
        <dbReference type="SAM" id="Phobius"/>
    </source>
</evidence>